<evidence type="ECO:0008006" key="4">
    <source>
        <dbReference type="Google" id="ProtNLM"/>
    </source>
</evidence>
<dbReference type="RefSeq" id="WP_207672201.1">
    <property type="nucleotide sequence ID" value="NZ_JAFREM010000004.1"/>
</dbReference>
<reference evidence="2 3" key="1">
    <citation type="submission" date="2021-03" db="EMBL/GenBank/DDBJ databases">
        <title>Enterococcal diversity collection.</title>
        <authorList>
            <person name="Gilmore M.S."/>
            <person name="Schwartzman J."/>
            <person name="Van Tyne D."/>
            <person name="Martin M."/>
            <person name="Earl A.M."/>
            <person name="Manson A.L."/>
            <person name="Straub T."/>
            <person name="Salamzade R."/>
            <person name="Saavedra J."/>
            <person name="Lebreton F."/>
            <person name="Prichula J."/>
            <person name="Schaufler K."/>
            <person name="Gaca A."/>
            <person name="Sgardioli B."/>
            <person name="Wagenaar J."/>
            <person name="Strong T."/>
        </authorList>
    </citation>
    <scope>NUCLEOTIDE SEQUENCE [LARGE SCALE GENOMIC DNA]</scope>
    <source>
        <strain evidence="2 3">669A</strain>
    </source>
</reference>
<keyword evidence="1" id="KW-1133">Transmembrane helix</keyword>
<gene>
    <name evidence="2" type="ORF">JZO70_03815</name>
</gene>
<feature type="transmembrane region" description="Helical" evidence="1">
    <location>
        <begin position="12"/>
        <end position="32"/>
    </location>
</feature>
<evidence type="ECO:0000313" key="3">
    <source>
        <dbReference type="Proteomes" id="UP000664601"/>
    </source>
</evidence>
<keyword evidence="1" id="KW-0472">Membrane</keyword>
<name>A0ABS3L6M3_9ENTE</name>
<dbReference type="Proteomes" id="UP000664601">
    <property type="component" value="Unassembled WGS sequence"/>
</dbReference>
<accession>A0ABS3L6M3</accession>
<proteinExistence type="predicted"/>
<organism evidence="2 3">
    <name type="scientific">Candidatus Enterococcus moelleringii</name>
    <dbReference type="NCBI Taxonomy" id="2815325"/>
    <lineage>
        <taxon>Bacteria</taxon>
        <taxon>Bacillati</taxon>
        <taxon>Bacillota</taxon>
        <taxon>Bacilli</taxon>
        <taxon>Lactobacillales</taxon>
        <taxon>Enterococcaceae</taxon>
        <taxon>Enterococcus</taxon>
    </lineage>
</organism>
<keyword evidence="1" id="KW-0812">Transmembrane</keyword>
<evidence type="ECO:0000256" key="1">
    <source>
        <dbReference type="SAM" id="Phobius"/>
    </source>
</evidence>
<comment type="caution">
    <text evidence="2">The sequence shown here is derived from an EMBL/GenBank/DDBJ whole genome shotgun (WGS) entry which is preliminary data.</text>
</comment>
<sequence length="168" mass="18907">MMIDFLKEHRYKIAVIVSLSIVAFSYLIVLTYSKFHATTEVDDSARVAFFLGDRFKTTDISPDDIAPGESKKISIDVSNSEGTKTIETSMRYIIEVEDFGSLPLEYELKKGTTLVEFGNKRAEGTMSVGSDQTDSYTLTIKWPKEDNDIGYANEVKAIRLKLQAEQID</sequence>
<keyword evidence="3" id="KW-1185">Reference proteome</keyword>
<evidence type="ECO:0000313" key="2">
    <source>
        <dbReference type="EMBL" id="MBO1305274.1"/>
    </source>
</evidence>
<dbReference type="EMBL" id="JAFREM010000004">
    <property type="protein sequence ID" value="MBO1305274.1"/>
    <property type="molecule type" value="Genomic_DNA"/>
</dbReference>
<protein>
    <recommendedName>
        <fullName evidence="4">DUF4352 domain-containing protein</fullName>
    </recommendedName>
</protein>